<dbReference type="PANTHER" id="PTHR43245">
    <property type="entry name" value="BIFUNCTIONAL POLYMYXIN RESISTANCE PROTEIN ARNA"/>
    <property type="match status" value="1"/>
</dbReference>
<protein>
    <submittedName>
        <fullName evidence="2">NAD(P)-dependent oxidoreductase</fullName>
    </submittedName>
</protein>
<dbReference type="Pfam" id="PF01370">
    <property type="entry name" value="Epimerase"/>
    <property type="match status" value="1"/>
</dbReference>
<dbReference type="InterPro" id="IPR036291">
    <property type="entry name" value="NAD(P)-bd_dom_sf"/>
</dbReference>
<proteinExistence type="predicted"/>
<dbReference type="InterPro" id="IPR001509">
    <property type="entry name" value="Epimerase_deHydtase"/>
</dbReference>
<accession>A0A533IA94</accession>
<sequence>MRIAVTGGTGLVGRFIVNEAIGSGDDVTVMTRNPPRAGFFQEQVRHLPFTLGGPVPDLGGFDAIVHAAFDHLPGRYRGGEGDDPAGFLARNLGGSLRLFEEASRAASRVVFISSRAIYGPQQGSLTEDMECRPNTLYGQAKLGAEQGLLALMPTATVLRATGVYGPPGPGQRHKWADLFDDFAAGRRIEPRVGTEVHGECLALAVRRGLDGADGIYNVSDMLLDRRDLLEEWRAVTGIDGRLPDRADASGFNQMDSAKLERLGYRPSGRSWLRKTLREMAEQSGILPEGA</sequence>
<dbReference type="PANTHER" id="PTHR43245:SF55">
    <property type="entry name" value="NAD(P)-BINDING DOMAIN-CONTAINING PROTEIN"/>
    <property type="match status" value="1"/>
</dbReference>
<name>A0A533IA94_PARDE</name>
<dbReference type="Proteomes" id="UP000315344">
    <property type="component" value="Unassembled WGS sequence"/>
</dbReference>
<dbReference type="EMBL" id="VAFL01000003">
    <property type="protein sequence ID" value="TKW67671.1"/>
    <property type="molecule type" value="Genomic_DNA"/>
</dbReference>
<dbReference type="Gene3D" id="3.40.50.720">
    <property type="entry name" value="NAD(P)-binding Rossmann-like Domain"/>
    <property type="match status" value="1"/>
</dbReference>
<evidence type="ECO:0000259" key="1">
    <source>
        <dbReference type="Pfam" id="PF01370"/>
    </source>
</evidence>
<dbReference type="InterPro" id="IPR050177">
    <property type="entry name" value="Lipid_A_modif_metabolic_enz"/>
</dbReference>
<gene>
    <name evidence="2" type="ORF">DI616_04970</name>
</gene>
<organism evidence="2 3">
    <name type="scientific">Paracoccus denitrificans</name>
    <dbReference type="NCBI Taxonomy" id="266"/>
    <lineage>
        <taxon>Bacteria</taxon>
        <taxon>Pseudomonadati</taxon>
        <taxon>Pseudomonadota</taxon>
        <taxon>Alphaproteobacteria</taxon>
        <taxon>Rhodobacterales</taxon>
        <taxon>Paracoccaceae</taxon>
        <taxon>Paracoccus</taxon>
    </lineage>
</organism>
<evidence type="ECO:0000313" key="2">
    <source>
        <dbReference type="EMBL" id="TKW67671.1"/>
    </source>
</evidence>
<feature type="domain" description="NAD-dependent epimerase/dehydratase" evidence="1">
    <location>
        <begin position="3"/>
        <end position="187"/>
    </location>
</feature>
<evidence type="ECO:0000313" key="3">
    <source>
        <dbReference type="Proteomes" id="UP000315344"/>
    </source>
</evidence>
<dbReference type="CDD" id="cd08946">
    <property type="entry name" value="SDR_e"/>
    <property type="match status" value="1"/>
</dbReference>
<reference evidence="2 3" key="1">
    <citation type="journal article" date="2017" name="Nat. Commun.">
        <title>In situ click chemistry generation of cyclooxygenase-2 inhibitors.</title>
        <authorList>
            <person name="Bhardwaj A."/>
            <person name="Kaur J."/>
            <person name="Wuest M."/>
            <person name="Wuest F."/>
        </authorList>
    </citation>
    <scope>NUCLEOTIDE SEQUENCE [LARGE SCALE GENOMIC DNA]</scope>
    <source>
        <strain evidence="2">S2_012_000_R3_94</strain>
    </source>
</reference>
<dbReference type="SUPFAM" id="SSF51735">
    <property type="entry name" value="NAD(P)-binding Rossmann-fold domains"/>
    <property type="match status" value="1"/>
</dbReference>
<comment type="caution">
    <text evidence="2">The sequence shown here is derived from an EMBL/GenBank/DDBJ whole genome shotgun (WGS) entry which is preliminary data.</text>
</comment>
<dbReference type="AlphaFoldDB" id="A0A533IA94"/>